<dbReference type="AlphaFoldDB" id="A0A7S3YZ45"/>
<organism evidence="2">
    <name type="scientific">Lotharella globosa</name>
    <dbReference type="NCBI Taxonomy" id="91324"/>
    <lineage>
        <taxon>Eukaryota</taxon>
        <taxon>Sar</taxon>
        <taxon>Rhizaria</taxon>
        <taxon>Cercozoa</taxon>
        <taxon>Chlorarachniophyceae</taxon>
        <taxon>Lotharella</taxon>
    </lineage>
</organism>
<proteinExistence type="predicted"/>
<gene>
    <name evidence="2" type="ORF">LGLO00237_LOCUS18290</name>
</gene>
<feature type="region of interest" description="Disordered" evidence="1">
    <location>
        <begin position="69"/>
        <end position="104"/>
    </location>
</feature>
<evidence type="ECO:0000313" key="2">
    <source>
        <dbReference type="EMBL" id="CAE0666678.1"/>
    </source>
</evidence>
<feature type="compositionally biased region" description="Basic and acidic residues" evidence="1">
    <location>
        <begin position="76"/>
        <end position="96"/>
    </location>
</feature>
<dbReference type="EMBL" id="HBIV01025484">
    <property type="protein sequence ID" value="CAE0666678.1"/>
    <property type="molecule type" value="Transcribed_RNA"/>
</dbReference>
<protein>
    <submittedName>
        <fullName evidence="2">Uncharacterized protein</fullName>
    </submittedName>
</protein>
<evidence type="ECO:0000256" key="1">
    <source>
        <dbReference type="SAM" id="MobiDB-lite"/>
    </source>
</evidence>
<name>A0A7S3YZ45_9EUKA</name>
<sequence length="104" mass="11262">MLGLFVGARGLHYPSVAARTASSDPHDGRSPAFLVTSPCHVPLAANSRERLRIFASLVFVFERASQALFPTPGRGQHIDEKGNEEDKKDAAGEARTRGQAPVHR</sequence>
<reference evidence="2" key="1">
    <citation type="submission" date="2021-01" db="EMBL/GenBank/DDBJ databases">
        <authorList>
            <person name="Corre E."/>
            <person name="Pelletier E."/>
            <person name="Niang G."/>
            <person name="Scheremetjew M."/>
            <person name="Finn R."/>
            <person name="Kale V."/>
            <person name="Holt S."/>
            <person name="Cochrane G."/>
            <person name="Meng A."/>
            <person name="Brown T."/>
            <person name="Cohen L."/>
        </authorList>
    </citation>
    <scope>NUCLEOTIDE SEQUENCE</scope>
    <source>
        <strain evidence="2">CCCM811</strain>
    </source>
</reference>
<accession>A0A7S3YZ45</accession>